<proteinExistence type="predicted"/>
<reference evidence="1 2" key="1">
    <citation type="submission" date="2016-10" db="EMBL/GenBank/DDBJ databases">
        <authorList>
            <person name="de Groot N.N."/>
        </authorList>
    </citation>
    <scope>NUCLEOTIDE SEQUENCE [LARGE SCALE GENOMIC DNA]</scope>
    <source>
        <strain evidence="1 2">DSM 22489</strain>
    </source>
</reference>
<sequence length="94" mass="10534">MLVEPRPNLVVDTDRGFSVQVLGRTGMRYCQDGRCVRINSEVLAVKGIEISAKSIDRWNPPHDTEPIDEETRGVIIAHIRSVMAYWDAALVVAE</sequence>
<evidence type="ECO:0000313" key="2">
    <source>
        <dbReference type="Proteomes" id="UP000236728"/>
    </source>
</evidence>
<organism evidence="1 2">
    <name type="scientific">Bryocella elongata</name>
    <dbReference type="NCBI Taxonomy" id="863522"/>
    <lineage>
        <taxon>Bacteria</taxon>
        <taxon>Pseudomonadati</taxon>
        <taxon>Acidobacteriota</taxon>
        <taxon>Terriglobia</taxon>
        <taxon>Terriglobales</taxon>
        <taxon>Acidobacteriaceae</taxon>
        <taxon>Bryocella</taxon>
    </lineage>
</organism>
<accession>A0A1H5ZI42</accession>
<dbReference type="AlphaFoldDB" id="A0A1H5ZI42"/>
<name>A0A1H5ZI42_9BACT</name>
<evidence type="ECO:0000313" key="1">
    <source>
        <dbReference type="EMBL" id="SEG36119.1"/>
    </source>
</evidence>
<protein>
    <submittedName>
        <fullName evidence="1">Immunity protein 74</fullName>
    </submittedName>
</protein>
<dbReference type="Proteomes" id="UP000236728">
    <property type="component" value="Unassembled WGS sequence"/>
</dbReference>
<dbReference type="OrthoDB" id="1495580at2"/>
<dbReference type="EMBL" id="FNVA01000004">
    <property type="protein sequence ID" value="SEG36119.1"/>
    <property type="molecule type" value="Genomic_DNA"/>
</dbReference>
<dbReference type="RefSeq" id="WP_146072143.1">
    <property type="nucleotide sequence ID" value="NZ_FNVA01000004.1"/>
</dbReference>
<gene>
    <name evidence="1" type="ORF">SAMN05421819_2675</name>
</gene>
<keyword evidence="2" id="KW-1185">Reference proteome</keyword>